<dbReference type="RefSeq" id="WP_033672484.1">
    <property type="nucleotide sequence ID" value="NZ_JOTM01000001.1"/>
</dbReference>
<feature type="transmembrane region" description="Helical" evidence="2">
    <location>
        <begin position="7"/>
        <end position="27"/>
    </location>
</feature>
<protein>
    <submittedName>
        <fullName evidence="3">Membrane protein</fullName>
    </submittedName>
</protein>
<keyword evidence="2" id="KW-1133">Transmembrane helix</keyword>
<comment type="caution">
    <text evidence="3">The sequence shown here is derived from an EMBL/GenBank/DDBJ whole genome shotgun (WGS) entry which is preliminary data.</text>
</comment>
<dbReference type="EMBL" id="JOTM01000001">
    <property type="protein sequence ID" value="KEK26133.1"/>
    <property type="molecule type" value="Genomic_DNA"/>
</dbReference>
<organism evidence="3 4">
    <name type="scientific">Bacillus gaemokensis</name>
    <dbReference type="NCBI Taxonomy" id="574375"/>
    <lineage>
        <taxon>Bacteria</taxon>
        <taxon>Bacillati</taxon>
        <taxon>Bacillota</taxon>
        <taxon>Bacilli</taxon>
        <taxon>Bacillales</taxon>
        <taxon>Bacillaceae</taxon>
        <taxon>Bacillus</taxon>
        <taxon>Bacillus cereus group</taxon>
    </lineage>
</organism>
<feature type="compositionally biased region" description="Polar residues" evidence="1">
    <location>
        <begin position="57"/>
        <end position="67"/>
    </location>
</feature>
<feature type="compositionally biased region" description="Basic residues" evidence="1">
    <location>
        <begin position="69"/>
        <end position="79"/>
    </location>
</feature>
<keyword evidence="2" id="KW-0812">Transmembrane</keyword>
<evidence type="ECO:0000256" key="2">
    <source>
        <dbReference type="SAM" id="Phobius"/>
    </source>
</evidence>
<proteinExistence type="predicted"/>
<accession>A0A073KUS0</accession>
<dbReference type="eggNOG" id="ENOG5033M6N">
    <property type="taxonomic scope" value="Bacteria"/>
</dbReference>
<dbReference type="InterPro" id="IPR048110">
    <property type="entry name" value="SA1362/YqhP-like"/>
</dbReference>
<gene>
    <name evidence="3" type="ORF">BAGA_02540</name>
</gene>
<sequence length="133" mass="14859">MNGRSFMFAFFVLIIGLAIFGLISSVITDPYGMLKNIGIMLLVVGIFYLLYKMFTNSSGSANSQNSYKRAAKQSNRKYGKQNVAPLSNSLLKRNTSDDKGKKGNPSLLKRKKKQSHLTVIEGKKNKKKDRASF</sequence>
<dbReference type="OrthoDB" id="2989424at2"/>
<keyword evidence="2" id="KW-0472">Membrane</keyword>
<evidence type="ECO:0000313" key="3">
    <source>
        <dbReference type="EMBL" id="KEK26133.1"/>
    </source>
</evidence>
<keyword evidence="4" id="KW-1185">Reference proteome</keyword>
<feature type="transmembrane region" description="Helical" evidence="2">
    <location>
        <begin position="33"/>
        <end position="51"/>
    </location>
</feature>
<dbReference type="NCBIfam" id="NF041554">
    <property type="entry name" value="SA1362_fam"/>
    <property type="match status" value="1"/>
</dbReference>
<feature type="compositionally biased region" description="Basic residues" evidence="1">
    <location>
        <begin position="124"/>
        <end position="133"/>
    </location>
</feature>
<evidence type="ECO:0000313" key="4">
    <source>
        <dbReference type="Proteomes" id="UP000027778"/>
    </source>
</evidence>
<feature type="compositionally biased region" description="Polar residues" evidence="1">
    <location>
        <begin position="84"/>
        <end position="93"/>
    </location>
</feature>
<dbReference type="STRING" id="574375.AZF08_02595"/>
<dbReference type="Proteomes" id="UP000027778">
    <property type="component" value="Unassembled WGS sequence"/>
</dbReference>
<evidence type="ECO:0000256" key="1">
    <source>
        <dbReference type="SAM" id="MobiDB-lite"/>
    </source>
</evidence>
<feature type="region of interest" description="Disordered" evidence="1">
    <location>
        <begin position="57"/>
        <end position="133"/>
    </location>
</feature>
<name>A0A073KUS0_9BACI</name>
<reference evidence="3 4" key="1">
    <citation type="submission" date="2014-06" db="EMBL/GenBank/DDBJ databases">
        <title>Draft genome sequence of Bacillus gaemokensis JCM 15801 (MCCC 1A00707).</title>
        <authorList>
            <person name="Lai Q."/>
            <person name="Liu Y."/>
            <person name="Shao Z."/>
        </authorList>
    </citation>
    <scope>NUCLEOTIDE SEQUENCE [LARGE SCALE GENOMIC DNA]</scope>
    <source>
        <strain evidence="3 4">JCM 15801</strain>
    </source>
</reference>
<dbReference type="AlphaFoldDB" id="A0A073KUS0"/>